<dbReference type="PATRIC" id="fig|1088721.3.peg.3046"/>
<comment type="caution">
    <text evidence="7">The sequence shown here is derived from an EMBL/GenBank/DDBJ whole genome shotgun (WGS) entry which is preliminary data.</text>
</comment>
<keyword evidence="3" id="KW-0805">Transcription regulation</keyword>
<gene>
    <name evidence="7" type="ORF">NSU_3089</name>
</gene>
<dbReference type="InterPro" id="IPR015927">
    <property type="entry name" value="Peptidase_S24_S26A/B/C"/>
</dbReference>
<keyword evidence="1" id="KW-0645">Protease</keyword>
<dbReference type="Pfam" id="PF00717">
    <property type="entry name" value="Peptidase_S24"/>
    <property type="match status" value="1"/>
</dbReference>
<dbReference type="GO" id="GO:0016020">
    <property type="term" value="C:membrane"/>
    <property type="evidence" value="ECO:0007669"/>
    <property type="project" value="InterPro"/>
</dbReference>
<dbReference type="EMBL" id="AGFM01000048">
    <property type="protein sequence ID" value="EHJ60013.1"/>
    <property type="molecule type" value="Genomic_DNA"/>
</dbReference>
<evidence type="ECO:0000313" key="8">
    <source>
        <dbReference type="Proteomes" id="UP000004030"/>
    </source>
</evidence>
<evidence type="ECO:0000256" key="1">
    <source>
        <dbReference type="ARBA" id="ARBA00022670"/>
    </source>
</evidence>
<evidence type="ECO:0000259" key="6">
    <source>
        <dbReference type="Pfam" id="PF00717"/>
    </source>
</evidence>
<dbReference type="AlphaFoldDB" id="G6EFG8"/>
<dbReference type="SUPFAM" id="SSF51306">
    <property type="entry name" value="LexA/Signal peptidase"/>
    <property type="match status" value="1"/>
</dbReference>
<dbReference type="CDD" id="cd06529">
    <property type="entry name" value="S24_LexA-like"/>
    <property type="match status" value="1"/>
</dbReference>
<dbReference type="InterPro" id="IPR039418">
    <property type="entry name" value="LexA-like"/>
</dbReference>
<dbReference type="PANTHER" id="PTHR40661">
    <property type="match status" value="1"/>
</dbReference>
<evidence type="ECO:0000256" key="3">
    <source>
        <dbReference type="ARBA" id="ARBA00023015"/>
    </source>
</evidence>
<dbReference type="Proteomes" id="UP000004030">
    <property type="component" value="Unassembled WGS sequence"/>
</dbReference>
<dbReference type="GO" id="GO:0004252">
    <property type="term" value="F:serine-type endopeptidase activity"/>
    <property type="evidence" value="ECO:0007669"/>
    <property type="project" value="InterPro"/>
</dbReference>
<dbReference type="GO" id="GO:0006508">
    <property type="term" value="P:proteolysis"/>
    <property type="evidence" value="ECO:0007669"/>
    <property type="project" value="UniProtKB-KW"/>
</dbReference>
<evidence type="ECO:0000256" key="2">
    <source>
        <dbReference type="ARBA" id="ARBA00022801"/>
    </source>
</evidence>
<evidence type="ECO:0000313" key="7">
    <source>
        <dbReference type="EMBL" id="EHJ60013.1"/>
    </source>
</evidence>
<dbReference type="GO" id="GO:0003677">
    <property type="term" value="F:DNA binding"/>
    <property type="evidence" value="ECO:0007669"/>
    <property type="project" value="UniProtKB-KW"/>
</dbReference>
<dbReference type="PROSITE" id="PS00501">
    <property type="entry name" value="SPASE_I_1"/>
    <property type="match status" value="1"/>
</dbReference>
<dbReference type="Gene3D" id="2.10.109.10">
    <property type="entry name" value="Umud Fragment, subunit A"/>
    <property type="match status" value="1"/>
</dbReference>
<dbReference type="InterPro" id="IPR019756">
    <property type="entry name" value="Pept_S26A_signal_pept_1_Ser-AS"/>
</dbReference>
<dbReference type="KEGG" id="npn:JI59_04575"/>
<protein>
    <recommendedName>
        <fullName evidence="6">Peptidase S24/S26A/S26B/S26C domain-containing protein</fullName>
    </recommendedName>
</protein>
<evidence type="ECO:0000256" key="4">
    <source>
        <dbReference type="ARBA" id="ARBA00023125"/>
    </source>
</evidence>
<sequence length="140" mass="15489">MASELGLVPVREIDLSLGMGSTYLDVPVTETIRHFPIEWLRLYTRAAPEQLFFAQGAGDSMEPTLRDSDLLLIDCSQQNLNISDKIWAITYAGLGAIKRLRALPNGGVEMMADNPHVSNATAYDDEMHILGRVVATVRKM</sequence>
<keyword evidence="2" id="KW-0378">Hydrolase</keyword>
<keyword evidence="5" id="KW-0804">Transcription</keyword>
<keyword evidence="4" id="KW-0238">DNA-binding</keyword>
<name>G6EFG8_9SPHN</name>
<dbReference type="InterPro" id="IPR036286">
    <property type="entry name" value="LexA/Signal_pep-like_sf"/>
</dbReference>
<keyword evidence="8" id="KW-1185">Reference proteome</keyword>
<proteinExistence type="predicted"/>
<reference evidence="7 8" key="1">
    <citation type="journal article" date="2012" name="J. Bacteriol.">
        <title>Genome sequence of benzo(a)pyrene-degrading bacterium Novosphingobium pentaromativorans US6-1.</title>
        <authorList>
            <person name="Luo Y.R."/>
            <person name="Kang S.G."/>
            <person name="Kim S.J."/>
            <person name="Kim M.R."/>
            <person name="Li N."/>
            <person name="Lee J.H."/>
            <person name="Kwon K.K."/>
        </authorList>
    </citation>
    <scope>NUCLEOTIDE SEQUENCE [LARGE SCALE GENOMIC DNA]</scope>
    <source>
        <strain evidence="7 8">US6-1</strain>
    </source>
</reference>
<evidence type="ECO:0000256" key="5">
    <source>
        <dbReference type="ARBA" id="ARBA00023163"/>
    </source>
</evidence>
<dbReference type="PANTHER" id="PTHR40661:SF3">
    <property type="entry name" value="FELS-1 PROPHAGE TRANSCRIPTIONAL REGULATOR"/>
    <property type="match status" value="1"/>
</dbReference>
<feature type="domain" description="Peptidase S24/S26A/S26B/S26C" evidence="6">
    <location>
        <begin position="32"/>
        <end position="134"/>
    </location>
</feature>
<accession>G6EFG8</accession>
<dbReference type="eggNOG" id="COG2932">
    <property type="taxonomic scope" value="Bacteria"/>
</dbReference>
<organism evidence="7 8">
    <name type="scientific">Novosphingobium pentaromativorans US6-1</name>
    <dbReference type="NCBI Taxonomy" id="1088721"/>
    <lineage>
        <taxon>Bacteria</taxon>
        <taxon>Pseudomonadati</taxon>
        <taxon>Pseudomonadota</taxon>
        <taxon>Alphaproteobacteria</taxon>
        <taxon>Sphingomonadales</taxon>
        <taxon>Sphingomonadaceae</taxon>
        <taxon>Novosphingobium</taxon>
    </lineage>
</organism>